<gene>
    <name evidence="16" type="ORF">EV207_1488</name>
</gene>
<evidence type="ECO:0000259" key="14">
    <source>
        <dbReference type="PROSITE" id="PS51099"/>
    </source>
</evidence>
<dbReference type="InterPro" id="IPR006327">
    <property type="entry name" value="PTS_IIC_fruc"/>
</dbReference>
<dbReference type="InterPro" id="IPR050864">
    <property type="entry name" value="Bacterial_PTS_Sugar_Transport"/>
</dbReference>
<dbReference type="Pfam" id="PF02302">
    <property type="entry name" value="PTS_IIB"/>
    <property type="match status" value="1"/>
</dbReference>
<dbReference type="GO" id="GO:0005886">
    <property type="term" value="C:plasma membrane"/>
    <property type="evidence" value="ECO:0007669"/>
    <property type="project" value="UniProtKB-SubCell"/>
</dbReference>
<dbReference type="GO" id="GO:0022877">
    <property type="term" value="F:protein-N(PI)-phosphohistidine-fructose phosphotransferase system transporter activity"/>
    <property type="evidence" value="ECO:0007669"/>
    <property type="project" value="InterPro"/>
</dbReference>
<dbReference type="Pfam" id="PF00359">
    <property type="entry name" value="PTS_EIIA_2"/>
    <property type="match status" value="1"/>
</dbReference>
<dbReference type="InterPro" id="IPR003501">
    <property type="entry name" value="PTS_EIIB_2/3"/>
</dbReference>
<dbReference type="NCBIfam" id="TIGR00829">
    <property type="entry name" value="FRU"/>
    <property type="match status" value="1"/>
</dbReference>
<evidence type="ECO:0000256" key="7">
    <source>
        <dbReference type="ARBA" id="ARBA00022679"/>
    </source>
</evidence>
<keyword evidence="4" id="KW-1003">Cell membrane</keyword>
<comment type="caution">
    <text evidence="16">The sequence shown here is derived from an EMBL/GenBank/DDBJ whole genome shotgun (WGS) entry which is preliminary data.</text>
</comment>
<dbReference type="SUPFAM" id="SSF52794">
    <property type="entry name" value="PTS system IIB component-like"/>
    <property type="match status" value="1"/>
</dbReference>
<evidence type="ECO:0000256" key="10">
    <source>
        <dbReference type="ARBA" id="ARBA00022989"/>
    </source>
</evidence>
<dbReference type="Gene3D" id="3.40.50.2300">
    <property type="match status" value="1"/>
</dbReference>
<keyword evidence="9 12" id="KW-0812">Transmembrane</keyword>
<dbReference type="Gene3D" id="3.40.930.10">
    <property type="entry name" value="Mannitol-specific EII, Chain A"/>
    <property type="match status" value="1"/>
</dbReference>
<dbReference type="SUPFAM" id="SSF55804">
    <property type="entry name" value="Phoshotransferase/anion transport protein"/>
    <property type="match status" value="1"/>
</dbReference>
<dbReference type="InterPro" id="IPR004715">
    <property type="entry name" value="PTS_IIA_fruc"/>
</dbReference>
<evidence type="ECO:0000259" key="15">
    <source>
        <dbReference type="PROSITE" id="PS51104"/>
    </source>
</evidence>
<dbReference type="PROSITE" id="PS51094">
    <property type="entry name" value="PTS_EIIA_TYPE_2"/>
    <property type="match status" value="1"/>
</dbReference>
<dbReference type="Proteomes" id="UP000295416">
    <property type="component" value="Unassembled WGS sequence"/>
</dbReference>
<keyword evidence="7" id="KW-0808">Transferase</keyword>
<dbReference type="GO" id="GO:0005351">
    <property type="term" value="F:carbohydrate:proton symporter activity"/>
    <property type="evidence" value="ECO:0007669"/>
    <property type="project" value="InterPro"/>
</dbReference>
<dbReference type="EMBL" id="SLXK01000048">
    <property type="protein sequence ID" value="TCP20859.1"/>
    <property type="molecule type" value="Genomic_DNA"/>
</dbReference>
<keyword evidence="3" id="KW-0813">Transport</keyword>
<dbReference type="GO" id="GO:0009401">
    <property type="term" value="P:phosphoenolpyruvate-dependent sugar phosphotransferase system"/>
    <property type="evidence" value="ECO:0007669"/>
    <property type="project" value="UniProtKB-KW"/>
</dbReference>
<evidence type="ECO:0000256" key="1">
    <source>
        <dbReference type="ARBA" id="ARBA00004429"/>
    </source>
</evidence>
<accession>A0A4R2NHC4</accession>
<protein>
    <submittedName>
        <fullName evidence="16">PTS system D-fructose-specific IIA component (F1P-forming) (Frc family) /PTS system D-fructose-specific IIB component (F1P-forming) (Frc family) /PTS system D-fructose-specific IIC component (F1P-f...</fullName>
    </submittedName>
</protein>
<dbReference type="PROSITE" id="PS00372">
    <property type="entry name" value="PTS_EIIA_TYPE_2_HIS"/>
    <property type="match status" value="1"/>
</dbReference>
<evidence type="ECO:0000256" key="12">
    <source>
        <dbReference type="SAM" id="Phobius"/>
    </source>
</evidence>
<dbReference type="PROSITE" id="PS51099">
    <property type="entry name" value="PTS_EIIB_TYPE_2"/>
    <property type="match status" value="1"/>
</dbReference>
<feature type="domain" description="PTS EIIC type-2" evidence="15">
    <location>
        <begin position="298"/>
        <end position="625"/>
    </location>
</feature>
<dbReference type="InterPro" id="IPR002178">
    <property type="entry name" value="PTS_EIIA_type-2_dom"/>
</dbReference>
<evidence type="ECO:0000256" key="4">
    <source>
        <dbReference type="ARBA" id="ARBA00022475"/>
    </source>
</evidence>
<keyword evidence="10 12" id="KW-1133">Transmembrane helix</keyword>
<dbReference type="NCBIfam" id="TIGR00848">
    <property type="entry name" value="fruA"/>
    <property type="match status" value="1"/>
</dbReference>
<name>A0A4R2NHC4_9BACL</name>
<evidence type="ECO:0000256" key="6">
    <source>
        <dbReference type="ARBA" id="ARBA00022597"/>
    </source>
</evidence>
<keyword evidence="17" id="KW-1185">Reference proteome</keyword>
<evidence type="ECO:0000313" key="16">
    <source>
        <dbReference type="EMBL" id="TCP20859.1"/>
    </source>
</evidence>
<dbReference type="AlphaFoldDB" id="A0A4R2NHC4"/>
<proteinExistence type="predicted"/>
<dbReference type="GO" id="GO:0090563">
    <property type="term" value="F:protein-phosphocysteine-sugar phosphotransferase activity"/>
    <property type="evidence" value="ECO:0007669"/>
    <property type="project" value="TreeGrafter"/>
</dbReference>
<dbReference type="FunFam" id="3.40.930.10:FF:000009">
    <property type="entry name" value="PTS system, fructose specific IIABC component"/>
    <property type="match status" value="1"/>
</dbReference>
<dbReference type="CDD" id="cd00211">
    <property type="entry name" value="PTS_IIA_fru"/>
    <property type="match status" value="1"/>
</dbReference>
<feature type="transmembrane region" description="Helical" evidence="12">
    <location>
        <begin position="604"/>
        <end position="625"/>
    </location>
</feature>
<dbReference type="InterPro" id="IPR003353">
    <property type="entry name" value="PTS_IIB_fruc"/>
</dbReference>
<keyword evidence="6" id="KW-0762">Sugar transport</keyword>
<feature type="transmembrane region" description="Helical" evidence="12">
    <location>
        <begin position="309"/>
        <end position="328"/>
    </location>
</feature>
<evidence type="ECO:0000256" key="9">
    <source>
        <dbReference type="ARBA" id="ARBA00022692"/>
    </source>
</evidence>
<keyword evidence="5" id="KW-0597">Phosphoprotein</keyword>
<dbReference type="PANTHER" id="PTHR30505">
    <property type="entry name" value="FRUCTOSE-LIKE PERMEASE"/>
    <property type="match status" value="1"/>
</dbReference>
<feature type="domain" description="PTS EIIA type-2" evidence="13">
    <location>
        <begin position="5"/>
        <end position="149"/>
    </location>
</feature>
<evidence type="ECO:0000256" key="5">
    <source>
        <dbReference type="ARBA" id="ARBA00022553"/>
    </source>
</evidence>
<evidence type="ECO:0000256" key="2">
    <source>
        <dbReference type="ARBA" id="ARBA00004496"/>
    </source>
</evidence>
<dbReference type="RefSeq" id="WP_132747928.1">
    <property type="nucleotide sequence ID" value="NZ_SLXK01000048.1"/>
</dbReference>
<evidence type="ECO:0000256" key="8">
    <source>
        <dbReference type="ARBA" id="ARBA00022683"/>
    </source>
</evidence>
<feature type="transmembrane region" description="Helical" evidence="12">
    <location>
        <begin position="565"/>
        <end position="584"/>
    </location>
</feature>
<dbReference type="PANTHER" id="PTHR30505:SF28">
    <property type="entry name" value="PTS SYSTEM 2-O-ALPHA-MANNOSYL-D-GLYCERATE-SPECIFIC EIIABC COMPONENT"/>
    <property type="match status" value="1"/>
</dbReference>
<comment type="subcellular location">
    <subcellularLocation>
        <location evidence="1">Cell inner membrane</location>
        <topology evidence="1">Multi-pass membrane protein</topology>
    </subcellularLocation>
    <subcellularLocation>
        <location evidence="2">Cytoplasm</location>
    </subcellularLocation>
</comment>
<dbReference type="InterPro" id="IPR036095">
    <property type="entry name" value="PTS_EIIB-like_sf"/>
</dbReference>
<reference evidence="16 17" key="1">
    <citation type="submission" date="2019-03" db="EMBL/GenBank/DDBJ databases">
        <title>Genomic Encyclopedia of Type Strains, Phase IV (KMG-IV): sequencing the most valuable type-strain genomes for metagenomic binning, comparative biology and taxonomic classification.</title>
        <authorList>
            <person name="Goeker M."/>
        </authorList>
    </citation>
    <scope>NUCLEOTIDE SEQUENCE [LARGE SCALE GENOMIC DNA]</scope>
    <source>
        <strain evidence="16 17">DSM 19377</strain>
    </source>
</reference>
<dbReference type="OrthoDB" id="9782569at2"/>
<dbReference type="FunFam" id="3.40.50.2300:FF:000014">
    <property type="entry name" value="PTS system fructose-like transporter subunit IIB"/>
    <property type="match status" value="1"/>
</dbReference>
<dbReference type="GO" id="GO:0005737">
    <property type="term" value="C:cytoplasm"/>
    <property type="evidence" value="ECO:0007669"/>
    <property type="project" value="UniProtKB-SubCell"/>
</dbReference>
<keyword evidence="8" id="KW-0598">Phosphotransferase system</keyword>
<evidence type="ECO:0000256" key="11">
    <source>
        <dbReference type="ARBA" id="ARBA00023136"/>
    </source>
</evidence>
<dbReference type="CDD" id="cd05569">
    <property type="entry name" value="PTS_IIB_fructose"/>
    <property type="match status" value="1"/>
</dbReference>
<feature type="transmembrane region" description="Helical" evidence="12">
    <location>
        <begin position="465"/>
        <end position="483"/>
    </location>
</feature>
<dbReference type="PROSITE" id="PS51104">
    <property type="entry name" value="PTS_EIIC_TYPE_2"/>
    <property type="match status" value="1"/>
</dbReference>
<organism evidence="16 17">
    <name type="scientific">Scopulibacillus darangshiensis</name>
    <dbReference type="NCBI Taxonomy" id="442528"/>
    <lineage>
        <taxon>Bacteria</taxon>
        <taxon>Bacillati</taxon>
        <taxon>Bacillota</taxon>
        <taxon>Bacilli</taxon>
        <taxon>Bacillales</taxon>
        <taxon>Sporolactobacillaceae</taxon>
        <taxon>Scopulibacillus</taxon>
    </lineage>
</organism>
<dbReference type="InterPro" id="IPR013011">
    <property type="entry name" value="PTS_EIIB_2"/>
</dbReference>
<feature type="transmembrane region" description="Helical" evidence="12">
    <location>
        <begin position="348"/>
        <end position="367"/>
    </location>
</feature>
<evidence type="ECO:0000256" key="3">
    <source>
        <dbReference type="ARBA" id="ARBA00022448"/>
    </source>
</evidence>
<dbReference type="InterPro" id="IPR013014">
    <property type="entry name" value="PTS_EIIC_2"/>
</dbReference>
<feature type="transmembrane region" description="Helical" evidence="12">
    <location>
        <begin position="379"/>
        <end position="406"/>
    </location>
</feature>
<evidence type="ECO:0000313" key="17">
    <source>
        <dbReference type="Proteomes" id="UP000295416"/>
    </source>
</evidence>
<dbReference type="NCBIfam" id="TIGR01427">
    <property type="entry name" value="PTS_IIC_fructo"/>
    <property type="match status" value="1"/>
</dbReference>
<feature type="domain" description="PTS EIIB type-2" evidence="14">
    <location>
        <begin position="172"/>
        <end position="267"/>
    </location>
</feature>
<keyword evidence="11 12" id="KW-0472">Membrane</keyword>
<sequence>MKITDLLTKDTIIMDLGSSSKKDVLDELAGQLKAAGKLNDEAAYREAIDRREQESTTGVGEGIAIPHAKTSAVETPAIAFGRSMKGIDYDSLDGEPAHLFFMIAASAGANNAHLETLSKLSTYLLHKPFREKLMAAKTPEDIIDLFEQEENDQNDEESEADGHEGSGKRLKLVAVTGCPTGIAHTYMAADSLKEKAKELGYDMKVQTNGSTGIKNRLTEEDIKEAAGVIVAADTKVDMAPFEGKHLVEAPVTAGIRNPEGLIREAVSGEAPVYKGSGSSYQDKIREGKEEKKAKQPAFYRHLMNGVSHMLPFVVGGGILIALSFFFGIHSADPKSPEYNAFAHALNTIGGGNAMALMIPILAGYIAYSIAERPGLAPGAVGGLMAATSGAGFLGGLIAGFLAGYVVVLLKKVFEKLPESLEGLKPVLLFPVFGIFITGMAMYLIDQPIGAIMDAITGWLNSLGTSNLVLLGIILGGMMAIDMGGPINKAAYTFGLAMIDAGNFYPQAATMAGGMVPPLGMALATTLFARKFSNQERSAGKTAYVLGASFITEGAIPFAAADPYRVIISSVIGSAVTGGLALFFGTGLRAPHGGIFVIPFVNGSAWLYVLSIIIGAFITAVIYGLWRKPLRSK</sequence>
<feature type="transmembrane region" description="Helical" evidence="12">
    <location>
        <begin position="426"/>
        <end position="444"/>
    </location>
</feature>
<evidence type="ECO:0000259" key="13">
    <source>
        <dbReference type="PROSITE" id="PS51094"/>
    </source>
</evidence>
<dbReference type="InterPro" id="IPR016152">
    <property type="entry name" value="PTrfase/Anion_transptr"/>
</dbReference>